<feature type="compositionally biased region" description="Polar residues" evidence="1">
    <location>
        <begin position="52"/>
        <end position="71"/>
    </location>
</feature>
<dbReference type="Proteomes" id="UP000269396">
    <property type="component" value="Unassembled WGS sequence"/>
</dbReference>
<accession>A0A183PSK7</accession>
<keyword evidence="3" id="KW-1185">Reference proteome</keyword>
<proteinExistence type="predicted"/>
<sequence>MSISIKCRVINSIKVQSKKFPSTSQQLKSTNRKSVQCSTSSSTSSSSSLTLPQNNTKHIKTSMNPFFSSRMNNKTISMNKNKDPLKLVNNPSKNCFITKTVNHSLDSNSSLNLQKIKKNNTIKSKGFSK</sequence>
<feature type="compositionally biased region" description="Low complexity" evidence="1">
    <location>
        <begin position="38"/>
        <end position="51"/>
    </location>
</feature>
<gene>
    <name evidence="2" type="ORF">SMTD_LOCUS17343</name>
</gene>
<dbReference type="AlphaFoldDB" id="A0A183PSK7"/>
<reference evidence="2 3" key="1">
    <citation type="submission" date="2018-11" db="EMBL/GenBank/DDBJ databases">
        <authorList>
            <consortium name="Pathogen Informatics"/>
        </authorList>
    </citation>
    <scope>NUCLEOTIDE SEQUENCE [LARGE SCALE GENOMIC DNA]</scope>
    <source>
        <strain>Denwood</strain>
        <strain evidence="3">Zambia</strain>
    </source>
</reference>
<feature type="region of interest" description="Disordered" evidence="1">
    <location>
        <begin position="20"/>
        <end position="71"/>
    </location>
</feature>
<name>A0A183PSK7_9TREM</name>
<organism evidence="2 3">
    <name type="scientific">Schistosoma mattheei</name>
    <dbReference type="NCBI Taxonomy" id="31246"/>
    <lineage>
        <taxon>Eukaryota</taxon>
        <taxon>Metazoa</taxon>
        <taxon>Spiralia</taxon>
        <taxon>Lophotrochozoa</taxon>
        <taxon>Platyhelminthes</taxon>
        <taxon>Trematoda</taxon>
        <taxon>Digenea</taxon>
        <taxon>Strigeidida</taxon>
        <taxon>Schistosomatoidea</taxon>
        <taxon>Schistosomatidae</taxon>
        <taxon>Schistosoma</taxon>
    </lineage>
</organism>
<dbReference type="EMBL" id="UZAL01038560">
    <property type="protein sequence ID" value="VDP73939.1"/>
    <property type="molecule type" value="Genomic_DNA"/>
</dbReference>
<evidence type="ECO:0000313" key="2">
    <source>
        <dbReference type="EMBL" id="VDP73939.1"/>
    </source>
</evidence>
<protein>
    <submittedName>
        <fullName evidence="2">Uncharacterized protein</fullName>
    </submittedName>
</protein>
<feature type="compositionally biased region" description="Polar residues" evidence="1">
    <location>
        <begin position="20"/>
        <end position="37"/>
    </location>
</feature>
<evidence type="ECO:0000256" key="1">
    <source>
        <dbReference type="SAM" id="MobiDB-lite"/>
    </source>
</evidence>
<evidence type="ECO:0000313" key="3">
    <source>
        <dbReference type="Proteomes" id="UP000269396"/>
    </source>
</evidence>